<reference evidence="2 3" key="1">
    <citation type="journal article" date="2019" name="Sci. Rep.">
        <title>Orb-weaving spider Araneus ventricosus genome elucidates the spidroin gene catalogue.</title>
        <authorList>
            <person name="Kono N."/>
            <person name="Nakamura H."/>
            <person name="Ohtoshi R."/>
            <person name="Moran D.A.P."/>
            <person name="Shinohara A."/>
            <person name="Yoshida Y."/>
            <person name="Fujiwara M."/>
            <person name="Mori M."/>
            <person name="Tomita M."/>
            <person name="Arakawa K."/>
        </authorList>
    </citation>
    <scope>NUCLEOTIDE SEQUENCE [LARGE SCALE GENOMIC DNA]</scope>
</reference>
<sequence>MLSIFSLNSAVDSKGDSSAWRLEDAESRPDSHKTWVYVLRTFNLSSRQSLRWCGAAWRGVPSQICPASLRSGPKIAQSRGSKRDDNITKLNPKYCIYMLTGPI</sequence>
<protein>
    <submittedName>
        <fullName evidence="2">Uncharacterized protein</fullName>
    </submittedName>
</protein>
<gene>
    <name evidence="2" type="ORF">AVEN_5371_1</name>
</gene>
<dbReference type="AlphaFoldDB" id="A0A4Y2U335"/>
<organism evidence="2 3">
    <name type="scientific">Araneus ventricosus</name>
    <name type="common">Orbweaver spider</name>
    <name type="synonym">Epeira ventricosa</name>
    <dbReference type="NCBI Taxonomy" id="182803"/>
    <lineage>
        <taxon>Eukaryota</taxon>
        <taxon>Metazoa</taxon>
        <taxon>Ecdysozoa</taxon>
        <taxon>Arthropoda</taxon>
        <taxon>Chelicerata</taxon>
        <taxon>Arachnida</taxon>
        <taxon>Araneae</taxon>
        <taxon>Araneomorphae</taxon>
        <taxon>Entelegynae</taxon>
        <taxon>Araneoidea</taxon>
        <taxon>Araneidae</taxon>
        <taxon>Araneus</taxon>
    </lineage>
</organism>
<dbReference type="EMBL" id="BGPR01033467">
    <property type="protein sequence ID" value="GBO07409.1"/>
    <property type="molecule type" value="Genomic_DNA"/>
</dbReference>
<accession>A0A4Y2U335</accession>
<evidence type="ECO:0000313" key="2">
    <source>
        <dbReference type="EMBL" id="GBO07409.1"/>
    </source>
</evidence>
<proteinExistence type="predicted"/>
<evidence type="ECO:0000256" key="1">
    <source>
        <dbReference type="SAM" id="MobiDB-lite"/>
    </source>
</evidence>
<comment type="caution">
    <text evidence="2">The sequence shown here is derived from an EMBL/GenBank/DDBJ whole genome shotgun (WGS) entry which is preliminary data.</text>
</comment>
<feature type="compositionally biased region" description="Polar residues" evidence="1">
    <location>
        <begin position="1"/>
        <end position="11"/>
    </location>
</feature>
<dbReference type="Proteomes" id="UP000499080">
    <property type="component" value="Unassembled WGS sequence"/>
</dbReference>
<keyword evidence="3" id="KW-1185">Reference proteome</keyword>
<feature type="region of interest" description="Disordered" evidence="1">
    <location>
        <begin position="1"/>
        <end position="28"/>
    </location>
</feature>
<evidence type="ECO:0000313" key="3">
    <source>
        <dbReference type="Proteomes" id="UP000499080"/>
    </source>
</evidence>
<name>A0A4Y2U335_ARAVE</name>